<dbReference type="InterPro" id="IPR011990">
    <property type="entry name" value="TPR-like_helical_dom_sf"/>
</dbReference>
<dbReference type="Pfam" id="PF13432">
    <property type="entry name" value="TPR_16"/>
    <property type="match status" value="1"/>
</dbReference>
<dbReference type="SUPFAM" id="SSF48452">
    <property type="entry name" value="TPR-like"/>
    <property type="match status" value="1"/>
</dbReference>
<reference evidence="1 2" key="1">
    <citation type="submission" date="2016-05" db="EMBL/GenBank/DDBJ databases">
        <authorList>
            <person name="Ramsay J.P."/>
        </authorList>
    </citation>
    <scope>NUCLEOTIDE SEQUENCE [LARGE SCALE GENOMIC DNA]</scope>
    <source>
        <strain evidence="1 2">NZP2042</strain>
    </source>
</reference>
<dbReference type="RefSeq" id="WP_056578777.1">
    <property type="nucleotide sequence ID" value="NZ_CP033334.1"/>
</dbReference>
<protein>
    <submittedName>
        <fullName evidence="1">Uncharacterized protein</fullName>
    </submittedName>
</protein>
<sequence length="179" mass="19828">MHKRMLIQAATALVALQFFAVPVFAAGSSSGGSDQTVTQCKKGEVWDKKKKKCVAPQEGMLDDDSIYDAGHALAMAGRYDEAISVLTLAANKQDPRILNYLGYSHRHSGRVTVGLGYYEEALRIDPNYTLVREYLGEAHLQIGDLAGAQQQLMEIEKRTGKGSREYGMLSEQIEHFMRS</sequence>
<comment type="caution">
    <text evidence="1">The sequence shown here is derived from an EMBL/GenBank/DDBJ whole genome shotgun (WGS) entry which is preliminary data.</text>
</comment>
<organism evidence="1 2">
    <name type="scientific">Rhizobium loti</name>
    <name type="common">Mesorhizobium loti</name>
    <dbReference type="NCBI Taxonomy" id="381"/>
    <lineage>
        <taxon>Bacteria</taxon>
        <taxon>Pseudomonadati</taxon>
        <taxon>Pseudomonadota</taxon>
        <taxon>Alphaproteobacteria</taxon>
        <taxon>Hyphomicrobiales</taxon>
        <taxon>Phyllobacteriaceae</taxon>
        <taxon>Mesorhizobium</taxon>
    </lineage>
</organism>
<evidence type="ECO:0000313" key="2">
    <source>
        <dbReference type="Proteomes" id="UP000093737"/>
    </source>
</evidence>
<dbReference type="Gene3D" id="1.25.40.10">
    <property type="entry name" value="Tetratricopeptide repeat domain"/>
    <property type="match status" value="1"/>
</dbReference>
<dbReference type="PROSITE" id="PS50005">
    <property type="entry name" value="TPR"/>
    <property type="match status" value="1"/>
</dbReference>
<evidence type="ECO:0000313" key="1">
    <source>
        <dbReference type="EMBL" id="OBQ60721.1"/>
    </source>
</evidence>
<dbReference type="InterPro" id="IPR019734">
    <property type="entry name" value="TPR_rpt"/>
</dbReference>
<dbReference type="Proteomes" id="UP000093737">
    <property type="component" value="Unassembled WGS sequence"/>
</dbReference>
<dbReference type="AlphaFoldDB" id="A0A6M7U0D7"/>
<gene>
    <name evidence="1" type="ORF">A8145_22560</name>
</gene>
<proteinExistence type="predicted"/>
<dbReference type="EMBL" id="LYTK01000021">
    <property type="protein sequence ID" value="OBQ60721.1"/>
    <property type="molecule type" value="Genomic_DNA"/>
</dbReference>
<name>A0A6M7U0D7_RHILI</name>
<accession>A0A6M7U0D7</accession>